<proteinExistence type="predicted"/>
<name>A0A0N9XV60_MYCFO</name>
<accession>A0A0N9XV60</accession>
<dbReference type="KEGG" id="mft:XA26_40120"/>
<dbReference type="AlphaFoldDB" id="A0A0N9XV60"/>
<protein>
    <submittedName>
        <fullName evidence="1">Uncharacterized protein</fullName>
    </submittedName>
</protein>
<dbReference type="EMBL" id="CP011269">
    <property type="protein sequence ID" value="ALI27824.1"/>
    <property type="molecule type" value="Genomic_DNA"/>
</dbReference>
<evidence type="ECO:0000313" key="2">
    <source>
        <dbReference type="Proteomes" id="UP000057134"/>
    </source>
</evidence>
<evidence type="ECO:0000313" key="1">
    <source>
        <dbReference type="EMBL" id="ALI27824.1"/>
    </source>
</evidence>
<sequence length="51" mass="6053">MLLDDTRQWHLPALFVQDNRARRWRYAGAKWASSQKSRDLAHVSFAPITKR</sequence>
<organism evidence="1 2">
    <name type="scientific">Mycolicibacterium fortuitum</name>
    <name type="common">Mycobacterium fortuitum</name>
    <dbReference type="NCBI Taxonomy" id="1766"/>
    <lineage>
        <taxon>Bacteria</taxon>
        <taxon>Bacillati</taxon>
        <taxon>Actinomycetota</taxon>
        <taxon>Actinomycetes</taxon>
        <taxon>Mycobacteriales</taxon>
        <taxon>Mycobacteriaceae</taxon>
        <taxon>Mycolicibacterium</taxon>
    </lineage>
</organism>
<keyword evidence="2" id="KW-1185">Reference proteome</keyword>
<reference evidence="1 2" key="1">
    <citation type="journal article" date="2015" name="MBio">
        <title>Enzymatic Degradation of Phenazines Can Generate Energy and Protect Sensitive Organisms from Toxicity.</title>
        <authorList>
            <person name="Costa K.C."/>
            <person name="Bergkessel M."/>
            <person name="Saunders S."/>
            <person name="Korlach J."/>
            <person name="Newman D.K."/>
        </authorList>
    </citation>
    <scope>NUCLEOTIDE SEQUENCE [LARGE SCALE GENOMIC DNA]</scope>
    <source>
        <strain evidence="1 2">CT6</strain>
    </source>
</reference>
<dbReference type="PATRIC" id="fig|1766.6.peg.3989"/>
<gene>
    <name evidence="1" type="ORF">XA26_40120</name>
</gene>
<dbReference type="Proteomes" id="UP000057134">
    <property type="component" value="Chromosome"/>
</dbReference>